<keyword evidence="2" id="KW-1185">Reference proteome</keyword>
<evidence type="ECO:0000313" key="2">
    <source>
        <dbReference type="Proteomes" id="UP000280444"/>
    </source>
</evidence>
<reference evidence="1 2" key="1">
    <citation type="submission" date="2018-11" db="EMBL/GenBank/DDBJ databases">
        <title>Genomes From Bacteria Associated with the Canine Oral Cavity: a Test Case for Automated Genome-Based Taxonomic Assignment.</title>
        <authorList>
            <person name="Coil D.A."/>
            <person name="Jospin G."/>
            <person name="Darling A.E."/>
            <person name="Wallis C."/>
            <person name="Davis I.J."/>
            <person name="Harris S."/>
            <person name="Eisen J.A."/>
            <person name="Holcombe L.J."/>
            <person name="O'Flynn C."/>
        </authorList>
    </citation>
    <scope>NUCLEOTIDE SEQUENCE [LARGE SCALE GENOMIC DNA]</scope>
    <source>
        <strain evidence="1 2">OH770</strain>
    </source>
</reference>
<sequence length="68" mass="7846">MSVRICAPTWVFTQIRGGLGVVETSAEAPSLRYSLRHKSREVKHMFERFSTSDHSHVIVHVFDEQVFD</sequence>
<dbReference type="Proteomes" id="UP000280444">
    <property type="component" value="Unassembled WGS sequence"/>
</dbReference>
<dbReference type="EMBL" id="RQZF01000001">
    <property type="protein sequence ID" value="RRC96421.1"/>
    <property type="molecule type" value="Genomic_DNA"/>
</dbReference>
<comment type="caution">
    <text evidence="1">The sequence shown here is derived from an EMBL/GenBank/DDBJ whole genome shotgun (WGS) entry which is preliminary data.</text>
</comment>
<accession>A0A3P1SGL1</accession>
<organism evidence="1 2">
    <name type="scientific">Schaalia canis</name>
    <dbReference type="NCBI Taxonomy" id="100469"/>
    <lineage>
        <taxon>Bacteria</taxon>
        <taxon>Bacillati</taxon>
        <taxon>Actinomycetota</taxon>
        <taxon>Actinomycetes</taxon>
        <taxon>Actinomycetales</taxon>
        <taxon>Actinomycetaceae</taxon>
        <taxon>Schaalia</taxon>
    </lineage>
</organism>
<evidence type="ECO:0000313" key="1">
    <source>
        <dbReference type="EMBL" id="RRC96421.1"/>
    </source>
</evidence>
<gene>
    <name evidence="1" type="ORF">EII11_01925</name>
</gene>
<protein>
    <submittedName>
        <fullName evidence="1">Uncharacterized protein</fullName>
    </submittedName>
</protein>
<dbReference type="AlphaFoldDB" id="A0A3P1SGL1"/>
<name>A0A3P1SGL1_9ACTO</name>
<proteinExistence type="predicted"/>